<organism evidence="2 3">
    <name type="scientific">Plasmopara halstedii</name>
    <name type="common">Downy mildew of sunflower</name>
    <dbReference type="NCBI Taxonomy" id="4781"/>
    <lineage>
        <taxon>Eukaryota</taxon>
        <taxon>Sar</taxon>
        <taxon>Stramenopiles</taxon>
        <taxon>Oomycota</taxon>
        <taxon>Peronosporomycetes</taxon>
        <taxon>Peronosporales</taxon>
        <taxon>Peronosporaceae</taxon>
        <taxon>Plasmopara</taxon>
    </lineage>
</organism>
<dbReference type="Proteomes" id="UP000054928">
    <property type="component" value="Unassembled WGS sequence"/>
</dbReference>
<dbReference type="Gene3D" id="3.40.50.2000">
    <property type="entry name" value="Glycogen Phosphorylase B"/>
    <property type="match status" value="1"/>
</dbReference>
<dbReference type="GeneID" id="36401685"/>
<dbReference type="RefSeq" id="XP_024585199.1">
    <property type="nucleotide sequence ID" value="XM_024719951.1"/>
</dbReference>
<reference evidence="3" key="1">
    <citation type="submission" date="2014-09" db="EMBL/GenBank/DDBJ databases">
        <authorList>
            <person name="Sharma Rahul"/>
            <person name="Thines Marco"/>
        </authorList>
    </citation>
    <scope>NUCLEOTIDE SEQUENCE [LARGE SCALE GENOMIC DNA]</scope>
</reference>
<dbReference type="SUPFAM" id="SSF53756">
    <property type="entry name" value="UDP-Glycosyltransferase/glycogen phosphorylase"/>
    <property type="match status" value="1"/>
</dbReference>
<keyword evidence="1" id="KW-0812">Transmembrane</keyword>
<sequence length="509" mass="58074">MCMTGVTKTVPPRRSRVFLLLVPLVVVGVYTLIVETMTLFGIPGDKLLGLHRAFGLTWRNRFRNDLLPEEVVAESDLLHLSLLHEVCIVDMEASFSWQYGSPGNQDTGGTANNSEVLLRRTDKNLLQKLRQCPTVDIFLPENAHSNNYCEDAAAYVKYLKSRLLPQWILEIKFFDAELKREVDYFDLCPKTPMLFFDHHWGVFDREWNGILASPRWPKDKPIYMVPNIEMVELTPNHYWDVDVVLCKIKECYDRVTKWYEQEGSPRNTKVLYTKHTSIDPTVFVRKRLGEYSMTDKDFSTVKFYHMAGNSTAKGTREVLDCWTYESDLPPLAVYIDRAVYYKLFQASYKLTIARSHSPVNIHLGMLDRLNYSKIVADASFVINPSYSEGYGHIINQARASGAVIITNDLPPMNEMITANESGVLISVTPVRHPWVVLGGNYAGRHGLKGVGGLVASFESSDVCEAVHRMMQLTTPEIRYAMGLNARRQYHSDTKFFADIMQEVLNFAAK</sequence>
<accession>A0A0P1B513</accession>
<evidence type="ECO:0008006" key="4">
    <source>
        <dbReference type="Google" id="ProtNLM"/>
    </source>
</evidence>
<keyword evidence="1" id="KW-1133">Transmembrane helix</keyword>
<keyword evidence="3" id="KW-1185">Reference proteome</keyword>
<keyword evidence="1" id="KW-0472">Membrane</keyword>
<name>A0A0P1B513_PLAHL</name>
<dbReference type="OMA" id="GHIINQA"/>
<protein>
    <recommendedName>
        <fullName evidence="4">Glycosyl transferase family 1 domain-containing protein</fullName>
    </recommendedName>
</protein>
<evidence type="ECO:0000313" key="3">
    <source>
        <dbReference type="Proteomes" id="UP000054928"/>
    </source>
</evidence>
<dbReference type="EMBL" id="CCYD01003042">
    <property type="protein sequence ID" value="CEG48830.1"/>
    <property type="molecule type" value="Genomic_DNA"/>
</dbReference>
<evidence type="ECO:0000256" key="1">
    <source>
        <dbReference type="SAM" id="Phobius"/>
    </source>
</evidence>
<feature type="transmembrane region" description="Helical" evidence="1">
    <location>
        <begin position="17"/>
        <end position="42"/>
    </location>
</feature>
<dbReference type="AlphaFoldDB" id="A0A0P1B513"/>
<evidence type="ECO:0000313" key="2">
    <source>
        <dbReference type="EMBL" id="CEG48830.1"/>
    </source>
</evidence>
<dbReference type="OrthoDB" id="2100592at2759"/>
<proteinExistence type="predicted"/>